<keyword evidence="5 7" id="KW-0805">Transcription regulation</keyword>
<feature type="domain" description="Transcription factor NusA N-terminal" evidence="9">
    <location>
        <begin position="7"/>
        <end position="129"/>
    </location>
</feature>
<dbReference type="PANTHER" id="PTHR22648">
    <property type="entry name" value="TRANSCRIPTION TERMINATION FACTOR NUSA"/>
    <property type="match status" value="1"/>
</dbReference>
<dbReference type="GO" id="GO:0003700">
    <property type="term" value="F:DNA-binding transcription factor activity"/>
    <property type="evidence" value="ECO:0007669"/>
    <property type="project" value="InterPro"/>
</dbReference>
<proteinExistence type="inferred from homology"/>
<dbReference type="InterPro" id="IPR010213">
    <property type="entry name" value="TF_NusA"/>
</dbReference>
<evidence type="ECO:0000313" key="13">
    <source>
        <dbReference type="Proteomes" id="UP000232229"/>
    </source>
</evidence>
<feature type="domain" description="NusA-like second KH" evidence="11">
    <location>
        <begin position="288"/>
        <end position="348"/>
    </location>
</feature>
<dbReference type="GO" id="GO:0005829">
    <property type="term" value="C:cytosol"/>
    <property type="evidence" value="ECO:0007669"/>
    <property type="project" value="TreeGrafter"/>
</dbReference>
<dbReference type="FunFam" id="3.30.300.20:FF:000002">
    <property type="entry name" value="Transcription termination/antitermination protein NusA"/>
    <property type="match status" value="1"/>
</dbReference>
<keyword evidence="8" id="KW-0175">Coiled coil</keyword>
<evidence type="ECO:0000256" key="1">
    <source>
        <dbReference type="ARBA" id="ARBA00022472"/>
    </source>
</evidence>
<keyword evidence="3 7" id="KW-0889">Transcription antitermination</keyword>
<dbReference type="KEGG" id="mchc:CK556_01600"/>
<dbReference type="CDD" id="cd02134">
    <property type="entry name" value="KH-II_NusA_rpt1"/>
    <property type="match status" value="1"/>
</dbReference>
<feature type="domain" description="Transcription factor NusA first KH" evidence="10">
    <location>
        <begin position="208"/>
        <end position="283"/>
    </location>
</feature>
<dbReference type="PANTHER" id="PTHR22648:SF0">
    <property type="entry name" value="TRANSCRIPTION TERMINATION_ANTITERMINATION PROTEIN NUSA"/>
    <property type="match status" value="1"/>
</dbReference>
<dbReference type="InterPro" id="IPR012340">
    <property type="entry name" value="NA-bd_OB-fold"/>
</dbReference>
<dbReference type="SUPFAM" id="SSF50249">
    <property type="entry name" value="Nucleic acid-binding proteins"/>
    <property type="match status" value="1"/>
</dbReference>
<dbReference type="GO" id="GO:0031564">
    <property type="term" value="P:transcription antitermination"/>
    <property type="evidence" value="ECO:0007669"/>
    <property type="project" value="UniProtKB-UniRule"/>
</dbReference>
<feature type="coiled-coil region" evidence="8">
    <location>
        <begin position="406"/>
        <end position="451"/>
    </location>
</feature>
<dbReference type="InterPro" id="IPR013735">
    <property type="entry name" value="TF_NusA_N"/>
</dbReference>
<dbReference type="SUPFAM" id="SSF54814">
    <property type="entry name" value="Prokaryotic type KH domain (KH-domain type II)"/>
    <property type="match status" value="2"/>
</dbReference>
<keyword evidence="2 7" id="KW-0963">Cytoplasm</keyword>
<evidence type="ECO:0000259" key="9">
    <source>
        <dbReference type="Pfam" id="PF08529"/>
    </source>
</evidence>
<organism evidence="12 13">
    <name type="scientific">Mesoplasma chauliocola</name>
    <dbReference type="NCBI Taxonomy" id="216427"/>
    <lineage>
        <taxon>Bacteria</taxon>
        <taxon>Bacillati</taxon>
        <taxon>Mycoplasmatota</taxon>
        <taxon>Mollicutes</taxon>
        <taxon>Entomoplasmatales</taxon>
        <taxon>Entomoplasmataceae</taxon>
        <taxon>Mesoplasma</taxon>
    </lineage>
</organism>
<dbReference type="AlphaFoldDB" id="A0A249SN47"/>
<evidence type="ECO:0000256" key="5">
    <source>
        <dbReference type="ARBA" id="ARBA00023015"/>
    </source>
</evidence>
<keyword evidence="1 7" id="KW-0806">Transcription termination</keyword>
<evidence type="ECO:0000259" key="10">
    <source>
        <dbReference type="Pfam" id="PF13184"/>
    </source>
</evidence>
<dbReference type="Gene3D" id="3.30.300.20">
    <property type="match status" value="2"/>
</dbReference>
<dbReference type="InterPro" id="IPR015946">
    <property type="entry name" value="KH_dom-like_a/b"/>
</dbReference>
<dbReference type="STRING" id="1336232.GCA_000518825_00266"/>
<dbReference type="InterPro" id="IPR030842">
    <property type="entry name" value="TF_NusA_bacterial"/>
</dbReference>
<dbReference type="InterPro" id="IPR009019">
    <property type="entry name" value="KH_sf_prok-type"/>
</dbReference>
<evidence type="ECO:0000256" key="3">
    <source>
        <dbReference type="ARBA" id="ARBA00022814"/>
    </source>
</evidence>
<dbReference type="Proteomes" id="UP000232229">
    <property type="component" value="Chromosome"/>
</dbReference>
<dbReference type="HAMAP" id="MF_00945_B">
    <property type="entry name" value="NusA_B"/>
    <property type="match status" value="1"/>
</dbReference>
<name>A0A249SN47_9MOLU</name>
<dbReference type="Gene3D" id="3.30.1480.10">
    <property type="entry name" value="NusA, N-terminal domain"/>
    <property type="match status" value="1"/>
</dbReference>
<keyword evidence="4 7" id="KW-0694">RNA-binding</keyword>
<reference evidence="12 13" key="1">
    <citation type="submission" date="2017-08" db="EMBL/GenBank/DDBJ databases">
        <title>Complete Genome Sequence of Mesoplasma chauliocola.</title>
        <authorList>
            <person name="Knight T.F.Jr."/>
            <person name="Citino T."/>
        </authorList>
    </citation>
    <scope>NUCLEOTIDE SEQUENCE [LARGE SCALE GENOMIC DNA]</scope>
    <source>
        <strain evidence="12 13">CHPA-2</strain>
    </source>
</reference>
<protein>
    <recommendedName>
        <fullName evidence="7">Transcription termination/antitermination protein NusA</fullName>
    </recommendedName>
</protein>
<comment type="subcellular location">
    <subcellularLocation>
        <location evidence="7">Cytoplasm</location>
    </subcellularLocation>
</comment>
<evidence type="ECO:0000256" key="4">
    <source>
        <dbReference type="ARBA" id="ARBA00022884"/>
    </source>
</evidence>
<dbReference type="GO" id="GO:0006353">
    <property type="term" value="P:DNA-templated transcription termination"/>
    <property type="evidence" value="ECO:0007669"/>
    <property type="project" value="UniProtKB-UniRule"/>
</dbReference>
<comment type="function">
    <text evidence="7">Participates in both transcription termination and antitermination.</text>
</comment>
<dbReference type="CDD" id="cd04455">
    <property type="entry name" value="S1_NusA"/>
    <property type="match status" value="1"/>
</dbReference>
<dbReference type="GO" id="GO:0003723">
    <property type="term" value="F:RNA binding"/>
    <property type="evidence" value="ECO:0007669"/>
    <property type="project" value="UniProtKB-UniRule"/>
</dbReference>
<dbReference type="InterPro" id="IPR058582">
    <property type="entry name" value="KH_NusA_2nd"/>
</dbReference>
<dbReference type="EMBL" id="CP023173">
    <property type="protein sequence ID" value="ASZ09050.1"/>
    <property type="molecule type" value="Genomic_DNA"/>
</dbReference>
<evidence type="ECO:0000313" key="12">
    <source>
        <dbReference type="EMBL" id="ASZ09050.1"/>
    </source>
</evidence>
<dbReference type="Pfam" id="PF08529">
    <property type="entry name" value="NusA_N"/>
    <property type="match status" value="1"/>
</dbReference>
<dbReference type="Pfam" id="PF13184">
    <property type="entry name" value="KH_NusA_1st"/>
    <property type="match status" value="1"/>
</dbReference>
<dbReference type="InterPro" id="IPR025249">
    <property type="entry name" value="TF_NusA_KH_1st"/>
</dbReference>
<gene>
    <name evidence="7 12" type="primary">nusA</name>
    <name evidence="12" type="ORF">CK556_01600</name>
</gene>
<comment type="subunit">
    <text evidence="7">Monomer. Binds directly to the core enzyme of the DNA-dependent RNA polymerase and to nascent RNA.</text>
</comment>
<keyword evidence="13" id="KW-1185">Reference proteome</keyword>
<comment type="similarity">
    <text evidence="7">Belongs to the NusA family.</text>
</comment>
<evidence type="ECO:0000256" key="8">
    <source>
        <dbReference type="SAM" id="Coils"/>
    </source>
</evidence>
<dbReference type="Gene3D" id="2.40.50.140">
    <property type="entry name" value="Nucleic acid-binding proteins"/>
    <property type="match status" value="1"/>
</dbReference>
<dbReference type="NCBIfam" id="TIGR01953">
    <property type="entry name" value="NusA"/>
    <property type="match status" value="1"/>
</dbReference>
<dbReference type="CDD" id="cd22529">
    <property type="entry name" value="KH-II_NusA_rpt2"/>
    <property type="match status" value="1"/>
</dbReference>
<evidence type="ECO:0000256" key="7">
    <source>
        <dbReference type="HAMAP-Rule" id="MF_00945"/>
    </source>
</evidence>
<dbReference type="InterPro" id="IPR036555">
    <property type="entry name" value="NusA_N_sf"/>
</dbReference>
<accession>A0A249SN47</accession>
<keyword evidence="6 7" id="KW-0804">Transcription</keyword>
<dbReference type="SUPFAM" id="SSF69705">
    <property type="entry name" value="Transcription factor NusA, N-terminal domain"/>
    <property type="match status" value="1"/>
</dbReference>
<evidence type="ECO:0000256" key="6">
    <source>
        <dbReference type="ARBA" id="ARBA00023163"/>
    </source>
</evidence>
<evidence type="ECO:0000256" key="2">
    <source>
        <dbReference type="ARBA" id="ARBA00022490"/>
    </source>
</evidence>
<sequence length="472" mass="53489">MVNGAQILEALASLESEKSISKEVAIEGIKEGFQKAYERFFDTEAVVKTEINEQTGSINLFQELMVVATDEEIEDDWLEIVLQDALKINKEAKVGDKVYKPIDFDEEFSRVAVGQVRQIFQQKIRATERAMIYEKFIPLEGEIVRGKIVGMNDQGTSYILDIEGVHTSLWNQKTINREEFVVNELVDVLLEEVARENKYSQLVVSRVAPKFLSKLVEKEVAEVAQGIVEVMSVSREPGKRAKIAVLSHDEDVEPIGAIVGVKGSRINNISNELRGEKIDVVKWSDDIHEFIINAMAPVKVISVNEVEGEFDIVVPNQQLSLAIGKGGMAAKLVANLLKRRINIYSLENAILDNMDVLWNGNITEAEVNDPDFISAVNNRKIKSQTVKPEHHKNSFRNAQANNEEELMSFQAEVEEEYNQVEELIEETNAVAVEENKDLESIQSELESFNEILEEDFDEDFEEDEYEDLYDQN</sequence>
<dbReference type="RefSeq" id="WP_027875333.1">
    <property type="nucleotide sequence ID" value="NZ_CP023173.1"/>
</dbReference>
<evidence type="ECO:0000259" key="11">
    <source>
        <dbReference type="Pfam" id="PF26594"/>
    </source>
</evidence>
<dbReference type="Pfam" id="PF26594">
    <property type="entry name" value="KH_NusA_2nd"/>
    <property type="match status" value="1"/>
</dbReference>